<dbReference type="PRINTS" id="PR00404">
    <property type="entry name" value="MADSDOMAIN"/>
</dbReference>
<evidence type="ECO:0000256" key="5">
    <source>
        <dbReference type="ARBA" id="ARBA00023242"/>
    </source>
</evidence>
<feature type="region of interest" description="Disordered" evidence="6">
    <location>
        <begin position="580"/>
        <end position="666"/>
    </location>
</feature>
<feature type="compositionally biased region" description="Low complexity" evidence="6">
    <location>
        <begin position="25"/>
        <end position="41"/>
    </location>
</feature>
<dbReference type="Proteomes" id="UP001176521">
    <property type="component" value="Unassembled WGS sequence"/>
</dbReference>
<dbReference type="GO" id="GO:0000987">
    <property type="term" value="F:cis-regulatory region sequence-specific DNA binding"/>
    <property type="evidence" value="ECO:0007669"/>
    <property type="project" value="InterPro"/>
</dbReference>
<dbReference type="InterPro" id="IPR033897">
    <property type="entry name" value="SRF-like_MADS-box"/>
</dbReference>
<sequence length="967" mass="98349">MVSPPLASPDSILSQKSSLSIDTVATTNSAASSSSMTTVASDLASPTQPPAAGAMKHIGEPGENTAGTTSPKAVDQETATAAPANALTAAESAAKRRRAQTEVQRLPIRLPLKPSGSMTGNLASYGNAVTQLVPPRRIERRPSTSVDNDMAGAKGEADAITGRRRIQIGYITNETRRASTFKKRKAGLLKKAYELAELTGSHVLVVAVNDQGKCYSFATPSLQPMVTHQEGQSLLKRCLANGQVGNDSTAFQSSQSGEPSAFGAVESFPDEDDDEDDEDDSDADVGEPSKTASPAKGRAALHRAKATTASPSSMGRNISSASLSINPHATIDLTSSLSPLKPVFLSNAGSQPAQSQAAWSNVSGGNVAAFVSPPNSAPPHILAFDQAAAAHHNHQMMGLMLNREAEWNLPVDATVQPAHMHQHSLPLSSTPQMAGPTDEAAAAGPAPTRPPMRAGRQRAATMLNPIELHPIPSDRHHQLAAAASANPTAGMGFLTGGDMPSPVNALALNLGSAYIGGGAEPGHGLLDGHGHARTYDVQAAVVGRPRSLTSFPSAAMSEADDVHNALLGYDTTPFYPHMQTSSASISTSERPSSSGTLGKRKSSRSSMSAQASGVGTDTGASADVVMQQDDDSVMDGNGNGPRKIARWKMSGASPSQSGSSGTSAMLGDGSSADAVAGYVFQGPPRNLARSRSYTVGNPLSHMSMGAGGGMDIVEPVNLATATDVNISPAFLHSPDASATQHTWFHPSAALPADASDFMDPAYAAAAAGIGLHPFGPENAAAVAAAAPRSLVTPTFNPTAFSGLMMSGTSSAAAAGMFDTLNFGPMPVAAPTTEPGASIDALGAVAAVSSSSSTGPANTTGGTAPLNMTSPPTMTSTTSSSSADSSAAQAGNFLHRLQQQYKEHHDVSLHQHHEFQRHYAELSAAAASAAAAAAAAATGPNPSGPVGSSGTTTAAAAAMGMSASGTPK</sequence>
<name>A0AAN6G835_9BASI</name>
<feature type="region of interest" description="Disordered" evidence="6">
    <location>
        <begin position="849"/>
        <end position="887"/>
    </location>
</feature>
<evidence type="ECO:0000256" key="6">
    <source>
        <dbReference type="SAM" id="MobiDB-lite"/>
    </source>
</evidence>
<dbReference type="Pfam" id="PF00319">
    <property type="entry name" value="SRF-TF"/>
    <property type="match status" value="1"/>
</dbReference>
<feature type="region of interest" description="Disordered" evidence="6">
    <location>
        <begin position="936"/>
        <end position="967"/>
    </location>
</feature>
<organism evidence="8 9">
    <name type="scientific">Tilletia horrida</name>
    <dbReference type="NCBI Taxonomy" id="155126"/>
    <lineage>
        <taxon>Eukaryota</taxon>
        <taxon>Fungi</taxon>
        <taxon>Dikarya</taxon>
        <taxon>Basidiomycota</taxon>
        <taxon>Ustilaginomycotina</taxon>
        <taxon>Exobasidiomycetes</taxon>
        <taxon>Tilletiales</taxon>
        <taxon>Tilletiaceae</taxon>
        <taxon>Tilletia</taxon>
    </lineage>
</organism>
<dbReference type="InterPro" id="IPR036879">
    <property type="entry name" value="TF_MADSbox_sf"/>
</dbReference>
<gene>
    <name evidence="8" type="primary">MCM1</name>
    <name evidence="8" type="ORF">OC842_005326</name>
</gene>
<dbReference type="InterPro" id="IPR050142">
    <property type="entry name" value="MADS-box/MEF2_TF"/>
</dbReference>
<reference evidence="8" key="1">
    <citation type="journal article" date="2023" name="PhytoFront">
        <title>Draft Genome Resources of Seven Strains of Tilletia horrida, Causal Agent of Kernel Smut of Rice.</title>
        <authorList>
            <person name="Khanal S."/>
            <person name="Antony Babu S."/>
            <person name="Zhou X.G."/>
        </authorList>
    </citation>
    <scope>NUCLEOTIDE SEQUENCE</scope>
    <source>
        <strain evidence="8">TX3</strain>
    </source>
</reference>
<accession>A0AAN6G835</accession>
<keyword evidence="5" id="KW-0539">Nucleus</keyword>
<feature type="region of interest" description="Disordered" evidence="6">
    <location>
        <begin position="424"/>
        <end position="453"/>
    </location>
</feature>
<feature type="compositionally biased region" description="Polar residues" evidence="6">
    <location>
        <begin position="307"/>
        <end position="316"/>
    </location>
</feature>
<dbReference type="GO" id="GO:0046983">
    <property type="term" value="F:protein dimerization activity"/>
    <property type="evidence" value="ECO:0007669"/>
    <property type="project" value="InterPro"/>
</dbReference>
<feature type="compositionally biased region" description="Low complexity" evidence="6">
    <location>
        <begin position="849"/>
        <end position="886"/>
    </location>
</feature>
<evidence type="ECO:0000256" key="4">
    <source>
        <dbReference type="ARBA" id="ARBA00023163"/>
    </source>
</evidence>
<feature type="region of interest" description="Disordered" evidence="6">
    <location>
        <begin position="248"/>
        <end position="316"/>
    </location>
</feature>
<keyword evidence="2" id="KW-0805">Transcription regulation</keyword>
<keyword evidence="9" id="KW-1185">Reference proteome</keyword>
<dbReference type="SUPFAM" id="SSF55455">
    <property type="entry name" value="SRF-like"/>
    <property type="match status" value="1"/>
</dbReference>
<evidence type="ECO:0000313" key="8">
    <source>
        <dbReference type="EMBL" id="KAK0526014.1"/>
    </source>
</evidence>
<dbReference type="Gene3D" id="3.40.1810.10">
    <property type="entry name" value="Transcription factor, MADS-box"/>
    <property type="match status" value="1"/>
</dbReference>
<evidence type="ECO:0000256" key="3">
    <source>
        <dbReference type="ARBA" id="ARBA00023125"/>
    </source>
</evidence>
<dbReference type="AlphaFoldDB" id="A0AAN6G835"/>
<keyword evidence="4" id="KW-0804">Transcription</keyword>
<feature type="compositionally biased region" description="Polar residues" evidence="6">
    <location>
        <begin position="580"/>
        <end position="596"/>
    </location>
</feature>
<dbReference type="PANTHER" id="PTHR48019">
    <property type="entry name" value="SERUM RESPONSE FACTOR HOMOLOG"/>
    <property type="match status" value="1"/>
</dbReference>
<evidence type="ECO:0000256" key="1">
    <source>
        <dbReference type="ARBA" id="ARBA00004123"/>
    </source>
</evidence>
<feature type="region of interest" description="Disordered" evidence="6">
    <location>
        <begin position="25"/>
        <end position="82"/>
    </location>
</feature>
<dbReference type="PROSITE" id="PS50066">
    <property type="entry name" value="MADS_BOX_2"/>
    <property type="match status" value="1"/>
</dbReference>
<keyword evidence="3" id="KW-0238">DNA-binding</keyword>
<dbReference type="FunFam" id="3.40.1810.10:FF:000002">
    <property type="entry name" value="Serum response factor b"/>
    <property type="match status" value="1"/>
</dbReference>
<protein>
    <submittedName>
        <fullName evidence="8">Transcription factor of the MADS box</fullName>
    </submittedName>
</protein>
<feature type="domain" description="MADS-box" evidence="7">
    <location>
        <begin position="161"/>
        <end position="221"/>
    </location>
</feature>
<feature type="compositionally biased region" description="Acidic residues" evidence="6">
    <location>
        <begin position="268"/>
        <end position="285"/>
    </location>
</feature>
<dbReference type="GO" id="GO:0000981">
    <property type="term" value="F:DNA-binding transcription factor activity, RNA polymerase II-specific"/>
    <property type="evidence" value="ECO:0007669"/>
    <property type="project" value="InterPro"/>
</dbReference>
<dbReference type="GO" id="GO:0005634">
    <property type="term" value="C:nucleus"/>
    <property type="evidence" value="ECO:0007669"/>
    <property type="project" value="UniProtKB-SubCell"/>
</dbReference>
<dbReference type="InterPro" id="IPR002100">
    <property type="entry name" value="TF_MADSbox"/>
</dbReference>
<comment type="caution">
    <text evidence="8">The sequence shown here is derived from an EMBL/GenBank/DDBJ whole genome shotgun (WGS) entry which is preliminary data.</text>
</comment>
<dbReference type="GO" id="GO:0045944">
    <property type="term" value="P:positive regulation of transcription by RNA polymerase II"/>
    <property type="evidence" value="ECO:0007669"/>
    <property type="project" value="InterPro"/>
</dbReference>
<evidence type="ECO:0000256" key="2">
    <source>
        <dbReference type="ARBA" id="ARBA00023015"/>
    </source>
</evidence>
<feature type="compositionally biased region" description="Polar residues" evidence="6">
    <location>
        <begin position="248"/>
        <end position="258"/>
    </location>
</feature>
<dbReference type="EMBL" id="JAPDMQ010000371">
    <property type="protein sequence ID" value="KAK0526014.1"/>
    <property type="molecule type" value="Genomic_DNA"/>
</dbReference>
<feature type="compositionally biased region" description="Low complexity" evidence="6">
    <location>
        <begin position="433"/>
        <end position="453"/>
    </location>
</feature>
<evidence type="ECO:0000259" key="7">
    <source>
        <dbReference type="PROSITE" id="PS50066"/>
    </source>
</evidence>
<proteinExistence type="predicted"/>
<comment type="subcellular location">
    <subcellularLocation>
        <location evidence="1">Nucleus</location>
    </subcellularLocation>
</comment>
<dbReference type="SMART" id="SM00432">
    <property type="entry name" value="MADS"/>
    <property type="match status" value="1"/>
</dbReference>
<feature type="compositionally biased region" description="Low complexity" evidence="6">
    <location>
        <begin position="947"/>
        <end position="967"/>
    </location>
</feature>
<evidence type="ECO:0000313" key="9">
    <source>
        <dbReference type="Proteomes" id="UP001176521"/>
    </source>
</evidence>
<dbReference type="CDD" id="cd00266">
    <property type="entry name" value="MADS_SRF_like"/>
    <property type="match status" value="1"/>
</dbReference>
<feature type="compositionally biased region" description="Low complexity" evidence="6">
    <location>
        <begin position="650"/>
        <end position="663"/>
    </location>
</feature>